<feature type="domain" description="CheW-like" evidence="1">
    <location>
        <begin position="16"/>
        <end position="156"/>
    </location>
</feature>
<dbReference type="InterPro" id="IPR002545">
    <property type="entry name" value="CheW-lke_dom"/>
</dbReference>
<dbReference type="GO" id="GO:0006935">
    <property type="term" value="P:chemotaxis"/>
    <property type="evidence" value="ECO:0007669"/>
    <property type="project" value="InterPro"/>
</dbReference>
<name>A0A6J6R5C4_9ZZZZ</name>
<dbReference type="InterPro" id="IPR039315">
    <property type="entry name" value="CheW"/>
</dbReference>
<gene>
    <name evidence="2" type="ORF">UFOPK2579_01713</name>
</gene>
<protein>
    <submittedName>
        <fullName evidence="2">Unannotated protein</fullName>
    </submittedName>
</protein>
<dbReference type="AlphaFoldDB" id="A0A6J6R5C4"/>
<dbReference type="Gene3D" id="2.40.50.180">
    <property type="entry name" value="CheA-289, Domain 4"/>
    <property type="match status" value="1"/>
</dbReference>
<dbReference type="PANTHER" id="PTHR22617">
    <property type="entry name" value="CHEMOTAXIS SENSOR HISTIDINE KINASE-RELATED"/>
    <property type="match status" value="1"/>
</dbReference>
<dbReference type="EMBL" id="CAEZXR010000208">
    <property type="protein sequence ID" value="CAB4716355.1"/>
    <property type="molecule type" value="Genomic_DNA"/>
</dbReference>
<dbReference type="PROSITE" id="PS50851">
    <property type="entry name" value="CHEW"/>
    <property type="match status" value="1"/>
</dbReference>
<evidence type="ECO:0000313" key="2">
    <source>
        <dbReference type="EMBL" id="CAB4716355.1"/>
    </source>
</evidence>
<sequence>MTLTPIAPTHPTESRTRQYCTFWVDGLNFALAVEHVQEVLRYQQMTVVPCAPGAVDGLINLRGQIVTALDLRCRLGLPRRPDGELPMNVIVRSRGEVVSLLVDDIGDVIDAEVALLQPTPANLPATVQDVVRGVLPLSDSILLVVDADRAVDVSTAPDTTGGTP</sequence>
<dbReference type="Pfam" id="PF01584">
    <property type="entry name" value="CheW"/>
    <property type="match status" value="1"/>
</dbReference>
<dbReference type="Gene3D" id="2.30.30.40">
    <property type="entry name" value="SH3 Domains"/>
    <property type="match status" value="1"/>
</dbReference>
<dbReference type="PANTHER" id="PTHR22617:SF23">
    <property type="entry name" value="CHEMOTAXIS PROTEIN CHEW"/>
    <property type="match status" value="1"/>
</dbReference>
<dbReference type="SUPFAM" id="SSF50341">
    <property type="entry name" value="CheW-like"/>
    <property type="match status" value="1"/>
</dbReference>
<dbReference type="GO" id="GO:0005829">
    <property type="term" value="C:cytosol"/>
    <property type="evidence" value="ECO:0007669"/>
    <property type="project" value="TreeGrafter"/>
</dbReference>
<reference evidence="2" key="1">
    <citation type="submission" date="2020-05" db="EMBL/GenBank/DDBJ databases">
        <authorList>
            <person name="Chiriac C."/>
            <person name="Salcher M."/>
            <person name="Ghai R."/>
            <person name="Kavagutti S V."/>
        </authorList>
    </citation>
    <scope>NUCLEOTIDE SEQUENCE</scope>
</reference>
<proteinExistence type="predicted"/>
<organism evidence="2">
    <name type="scientific">freshwater metagenome</name>
    <dbReference type="NCBI Taxonomy" id="449393"/>
    <lineage>
        <taxon>unclassified sequences</taxon>
        <taxon>metagenomes</taxon>
        <taxon>ecological metagenomes</taxon>
    </lineage>
</organism>
<accession>A0A6J6R5C4</accession>
<dbReference type="SMART" id="SM00260">
    <property type="entry name" value="CheW"/>
    <property type="match status" value="1"/>
</dbReference>
<dbReference type="GO" id="GO:0007165">
    <property type="term" value="P:signal transduction"/>
    <property type="evidence" value="ECO:0007669"/>
    <property type="project" value="InterPro"/>
</dbReference>
<dbReference type="InterPro" id="IPR036061">
    <property type="entry name" value="CheW-like_dom_sf"/>
</dbReference>
<evidence type="ECO:0000259" key="1">
    <source>
        <dbReference type="PROSITE" id="PS50851"/>
    </source>
</evidence>